<gene>
    <name evidence="3" type="ORF">ACTOB_003338</name>
</gene>
<evidence type="ECO:0000313" key="4">
    <source>
        <dbReference type="Proteomes" id="UP001240150"/>
    </source>
</evidence>
<feature type="region of interest" description="Disordered" evidence="1">
    <location>
        <begin position="428"/>
        <end position="474"/>
    </location>
</feature>
<evidence type="ECO:0000313" key="3">
    <source>
        <dbReference type="EMBL" id="WIM99678.1"/>
    </source>
</evidence>
<dbReference type="RefSeq" id="WP_284921116.1">
    <property type="nucleotide sequence ID" value="NZ_CP126980.1"/>
</dbReference>
<dbReference type="SMART" id="SM00530">
    <property type="entry name" value="HTH_XRE"/>
    <property type="match status" value="1"/>
</dbReference>
<dbReference type="SUPFAM" id="SSF47413">
    <property type="entry name" value="lambda repressor-like DNA-binding domains"/>
    <property type="match status" value="1"/>
</dbReference>
<dbReference type="InterPro" id="IPR010982">
    <property type="entry name" value="Lambda_DNA-bd_dom_sf"/>
</dbReference>
<evidence type="ECO:0000259" key="2">
    <source>
        <dbReference type="PROSITE" id="PS50943"/>
    </source>
</evidence>
<dbReference type="SUPFAM" id="SSF158791">
    <property type="entry name" value="MgtE N-terminal domain-like"/>
    <property type="match status" value="2"/>
</dbReference>
<dbReference type="InterPro" id="IPR001387">
    <property type="entry name" value="Cro/C1-type_HTH"/>
</dbReference>
<dbReference type="EMBL" id="CP126980">
    <property type="protein sequence ID" value="WIM99678.1"/>
    <property type="molecule type" value="Genomic_DNA"/>
</dbReference>
<feature type="domain" description="HTH cro/C1-type" evidence="2">
    <location>
        <begin position="46"/>
        <end position="91"/>
    </location>
</feature>
<dbReference type="Pfam" id="PF03448">
    <property type="entry name" value="MgtE_N"/>
    <property type="match status" value="1"/>
</dbReference>
<reference evidence="3 4" key="1">
    <citation type="submission" date="2023-06" db="EMBL/GenBank/DDBJ databases">
        <authorList>
            <person name="Yushchuk O."/>
            <person name="Binda E."/>
            <person name="Ruckert-Reed C."/>
            <person name="Fedorenko V."/>
            <person name="Kalinowski J."/>
            <person name="Marinelli F."/>
        </authorList>
    </citation>
    <scope>NUCLEOTIDE SEQUENCE [LARGE SCALE GENOMIC DNA]</scope>
    <source>
        <strain evidence="3 4">NRRL 3884</strain>
    </source>
</reference>
<protein>
    <submittedName>
        <fullName evidence="3">Helix-turn-helix domain-containing protein</fullName>
    </submittedName>
</protein>
<evidence type="ECO:0000256" key="1">
    <source>
        <dbReference type="SAM" id="MobiDB-lite"/>
    </source>
</evidence>
<dbReference type="PROSITE" id="PS50943">
    <property type="entry name" value="HTH_CROC1"/>
    <property type="match status" value="1"/>
</dbReference>
<keyword evidence="4" id="KW-1185">Reference proteome</keyword>
<name>A0ABY8WRF7_9ACTN</name>
<organism evidence="3 4">
    <name type="scientific">Actinoplanes oblitus</name>
    <dbReference type="NCBI Taxonomy" id="3040509"/>
    <lineage>
        <taxon>Bacteria</taxon>
        <taxon>Bacillati</taxon>
        <taxon>Actinomycetota</taxon>
        <taxon>Actinomycetes</taxon>
        <taxon>Micromonosporales</taxon>
        <taxon>Micromonosporaceae</taxon>
        <taxon>Actinoplanes</taxon>
    </lineage>
</organism>
<dbReference type="CDD" id="cd00093">
    <property type="entry name" value="HTH_XRE"/>
    <property type="match status" value="1"/>
</dbReference>
<dbReference type="Proteomes" id="UP001240150">
    <property type="component" value="Chromosome"/>
</dbReference>
<proteinExistence type="predicted"/>
<sequence>MEPAARPPAPATPPDPRATETVADLAEHLRQLRLTAPRPAPTDNPLTLRQLAAVTGLPHSTLGNAESGRVLPRVEVVYLIAEACGVPDSQLAWWTAARNRVAGRRGRAPHPAAPRLRAERVAEPVTGEQRTDADELLLELGGTAVDKAAELLAARAPESVVAFLRRLHPALVAKLLATMDPVLAVGHLNGLSPQHAVACLNAIPPGPAARLLALTPVTGAVAHLTAMNPETAARALVAMPGAAIGPLLPHLGVELVRRAARGMPAQQRAALLTGTRLPAAVTGELLFSLGFDGSLALLRAAGPGVAARLLVALPADPATGLLTELPAPEAAAMIKQMPVDQAAARLLGMTDRQAADRLAPLPARPVGEVLAEMPVPCAARVLAWFSGARRTAVLQRMRPDRAVPIRWYTETLAYRLWLPTLADPAPDNGATSAPTLAELVSAGPPPPELAARGYPRSLPMADSSRAASRDAGSS</sequence>
<dbReference type="InterPro" id="IPR006668">
    <property type="entry name" value="Mg_transptr_MgtE_intracell_dom"/>
</dbReference>
<dbReference type="Gene3D" id="1.10.260.40">
    <property type="entry name" value="lambda repressor-like DNA-binding domains"/>
    <property type="match status" value="1"/>
</dbReference>
<dbReference type="Pfam" id="PF13560">
    <property type="entry name" value="HTH_31"/>
    <property type="match status" value="1"/>
</dbReference>
<accession>A0ABY8WRF7</accession>
<feature type="compositionally biased region" description="Low complexity" evidence="1">
    <location>
        <begin position="461"/>
        <end position="474"/>
    </location>
</feature>